<keyword evidence="2 14" id="KW-0813">Transport</keyword>
<dbReference type="PANTHER" id="PTHR33445:SF2">
    <property type="entry name" value="ATP SYNTHASE SUBUNIT B', CHLOROPLASTIC"/>
    <property type="match status" value="1"/>
</dbReference>
<dbReference type="Pfam" id="PF00430">
    <property type="entry name" value="ATP-synt_B"/>
    <property type="match status" value="1"/>
</dbReference>
<dbReference type="GO" id="GO:0046961">
    <property type="term" value="F:proton-transporting ATPase activity, rotational mechanism"/>
    <property type="evidence" value="ECO:0007669"/>
    <property type="project" value="TreeGrafter"/>
</dbReference>
<name>A0A6M1SWN2_9BACT</name>
<proteinExistence type="inferred from homology"/>
<dbReference type="GO" id="GO:0005886">
    <property type="term" value="C:plasma membrane"/>
    <property type="evidence" value="ECO:0007669"/>
    <property type="project" value="UniProtKB-SubCell"/>
</dbReference>
<evidence type="ECO:0000313" key="17">
    <source>
        <dbReference type="Proteomes" id="UP000473278"/>
    </source>
</evidence>
<comment type="caution">
    <text evidence="16">The sequence shown here is derived from an EMBL/GenBank/DDBJ whole genome shotgun (WGS) entry which is preliminary data.</text>
</comment>
<keyword evidence="15" id="KW-0175">Coiled coil</keyword>
<keyword evidence="7 14" id="KW-0406">Ion transport</keyword>
<evidence type="ECO:0000313" key="16">
    <source>
        <dbReference type="EMBL" id="NGP76568.1"/>
    </source>
</evidence>
<keyword evidence="6 14" id="KW-1133">Transmembrane helix</keyword>
<dbReference type="CDD" id="cd06503">
    <property type="entry name" value="ATP-synt_Fo_b"/>
    <property type="match status" value="1"/>
</dbReference>
<evidence type="ECO:0000256" key="6">
    <source>
        <dbReference type="ARBA" id="ARBA00022989"/>
    </source>
</evidence>
<dbReference type="GO" id="GO:0012505">
    <property type="term" value="C:endomembrane system"/>
    <property type="evidence" value="ECO:0007669"/>
    <property type="project" value="UniProtKB-SubCell"/>
</dbReference>
<evidence type="ECO:0000256" key="15">
    <source>
        <dbReference type="SAM" id="Coils"/>
    </source>
</evidence>
<comment type="function">
    <text evidence="11">Component of the F(0) channel, it forms part of the peripheral stalk, linking F(1) to F(0). The b'-subunit is a diverged and duplicated form of b found in plants and photosynthetic bacteria.</text>
</comment>
<keyword evidence="17" id="KW-1185">Reference proteome</keyword>
<feature type="transmembrane region" description="Helical" evidence="14">
    <location>
        <begin position="6"/>
        <end position="27"/>
    </location>
</feature>
<dbReference type="InterPro" id="IPR050059">
    <property type="entry name" value="ATP_synthase_B_chain"/>
</dbReference>
<evidence type="ECO:0000256" key="11">
    <source>
        <dbReference type="ARBA" id="ARBA00025614"/>
    </source>
</evidence>
<feature type="coiled-coil region" evidence="15">
    <location>
        <begin position="31"/>
        <end position="101"/>
    </location>
</feature>
<accession>A0A6M1SWN2</accession>
<dbReference type="InterPro" id="IPR005864">
    <property type="entry name" value="ATP_synth_F0_bsu_bac"/>
</dbReference>
<dbReference type="GO" id="GO:0046933">
    <property type="term" value="F:proton-transporting ATP synthase activity, rotational mechanism"/>
    <property type="evidence" value="ECO:0007669"/>
    <property type="project" value="UniProtKB-UniRule"/>
</dbReference>
<comment type="subunit">
    <text evidence="14">F-type ATPases have 2 components, F(1) - the catalytic core - and F(0) - the membrane proton channel. F(1) has five subunits: alpha(3), beta(3), gamma(1), delta(1), epsilon(1). F(0) has three main subunits: a(1), b(2) and c(10-14). The alpha and beta chains form an alternating ring which encloses part of the gamma chain. F(1) is attached to F(0) by a central stalk formed by the gamma and epsilon chains, while a peripheral stalk is formed by the delta and b chains.</text>
</comment>
<evidence type="ECO:0000256" key="13">
    <source>
        <dbReference type="ARBA" id="ARBA00037847"/>
    </source>
</evidence>
<dbReference type="NCBIfam" id="TIGR03321">
    <property type="entry name" value="alt_F1F0_F0_B"/>
    <property type="match status" value="1"/>
</dbReference>
<keyword evidence="3 14" id="KW-0138">CF(0)</keyword>
<reference evidence="16 17" key="1">
    <citation type="submission" date="2020-02" db="EMBL/GenBank/DDBJ databases">
        <title>Balneolaceae bacterium YR4-1, complete genome.</title>
        <authorList>
            <person name="Li Y."/>
            <person name="Wu S."/>
        </authorList>
    </citation>
    <scope>NUCLEOTIDE SEQUENCE [LARGE SCALE GENOMIC DNA]</scope>
    <source>
        <strain evidence="16 17">YR4-1</strain>
    </source>
</reference>
<evidence type="ECO:0000256" key="7">
    <source>
        <dbReference type="ARBA" id="ARBA00023065"/>
    </source>
</evidence>
<dbReference type="HAMAP" id="MF_01398">
    <property type="entry name" value="ATP_synth_b_bprime"/>
    <property type="match status" value="1"/>
</dbReference>
<comment type="similarity">
    <text evidence="1 14">Belongs to the ATPase B chain family.</text>
</comment>
<evidence type="ECO:0000256" key="14">
    <source>
        <dbReference type="HAMAP-Rule" id="MF_01398"/>
    </source>
</evidence>
<evidence type="ECO:0000256" key="10">
    <source>
        <dbReference type="ARBA" id="ARBA00025198"/>
    </source>
</evidence>
<dbReference type="AlphaFoldDB" id="A0A6M1SWN2"/>
<dbReference type="NCBIfam" id="TIGR01144">
    <property type="entry name" value="ATP_synt_b"/>
    <property type="match status" value="1"/>
</dbReference>
<keyword evidence="4 14" id="KW-0812">Transmembrane</keyword>
<evidence type="ECO:0000256" key="4">
    <source>
        <dbReference type="ARBA" id="ARBA00022692"/>
    </source>
</evidence>
<dbReference type="Proteomes" id="UP000473278">
    <property type="component" value="Unassembled WGS sequence"/>
</dbReference>
<comment type="function">
    <text evidence="10 14">F(1)F(0) ATP synthase produces ATP from ADP in the presence of a proton or sodium gradient. F-type ATPases consist of two structural domains, F(1) containing the extramembraneous catalytic core and F(0) containing the membrane proton channel, linked together by a central stalk and a peripheral stalk. During catalysis, ATP synthesis in the catalytic domain of F(1) is coupled via a rotary mechanism of the central stalk subunits to proton translocation.</text>
</comment>
<evidence type="ECO:0000256" key="5">
    <source>
        <dbReference type="ARBA" id="ARBA00022781"/>
    </source>
</evidence>
<gene>
    <name evidence="14 16" type="primary">atpF</name>
    <name evidence="16" type="ORF">G3570_07985</name>
</gene>
<evidence type="ECO:0000256" key="8">
    <source>
        <dbReference type="ARBA" id="ARBA00023136"/>
    </source>
</evidence>
<evidence type="ECO:0000256" key="9">
    <source>
        <dbReference type="ARBA" id="ARBA00023310"/>
    </source>
</evidence>
<dbReference type="RefSeq" id="WP_165141023.1">
    <property type="nucleotide sequence ID" value="NZ_JAALLT010000002.1"/>
</dbReference>
<dbReference type="InterPro" id="IPR017707">
    <property type="entry name" value="Alt_ATP_synth_F0_bsu"/>
</dbReference>
<sequence length="266" mass="31446">MNIDWFTLTAQIVNFLILLFLLRKFLYGPLRDVMEKREQKVTSRLEEAQQKLGEAETKRETYQQKLDELEHKKEQMISEAKAEADEKRKELEHEARKQVETMQKNWEESIELEKESFFNELHQQATYNAIDLLRKLVNSLASRSLEEVTIQKFIELLKRMDKKERKRALQSALDFGEGKMKVVSSFELPEETKNEIKNVLKEVFSAELNCEFEISSRLGFGIEMRAEGWKIGWNANIYLEDLTENLEHLFQTGKKEKEHQTIKQGL</sequence>
<comment type="subunit">
    <text evidence="12">F-type ATPases have 2 components, F(1) - the catalytic core - and F(0) - the membrane proton channel. F(1) has five subunits: alpha(3), beta(3), gamma(1), delta(1), epsilon(1). F(0) has four main subunits: a(1), b(2) and c(10-14). The alpha and beta chains form an alternating ring which encloses part of the gamma chain. F(1) is attached to F(0) by a central stalk formed by the gamma and epsilon chains, while a peripheral stalk is formed by the delta and b chains.</text>
</comment>
<dbReference type="PANTHER" id="PTHR33445">
    <property type="entry name" value="ATP SYNTHASE SUBUNIT B', CHLOROPLASTIC"/>
    <property type="match status" value="1"/>
</dbReference>
<evidence type="ECO:0000256" key="3">
    <source>
        <dbReference type="ARBA" id="ARBA00022547"/>
    </source>
</evidence>
<dbReference type="GO" id="GO:0045259">
    <property type="term" value="C:proton-transporting ATP synthase complex"/>
    <property type="evidence" value="ECO:0007669"/>
    <property type="project" value="UniProtKB-KW"/>
</dbReference>
<keyword evidence="9 14" id="KW-0066">ATP synthesis</keyword>
<comment type="subcellular location">
    <subcellularLocation>
        <location evidence="14">Cell membrane</location>
        <topology evidence="14">Single-pass membrane protein</topology>
    </subcellularLocation>
    <subcellularLocation>
        <location evidence="13">Endomembrane system</location>
        <topology evidence="13">Single-pass membrane protein</topology>
    </subcellularLocation>
</comment>
<evidence type="ECO:0000256" key="12">
    <source>
        <dbReference type="ARBA" id="ARBA00026054"/>
    </source>
</evidence>
<organism evidence="16 17">
    <name type="scientific">Halalkalibaculum roseum</name>
    <dbReference type="NCBI Taxonomy" id="2709311"/>
    <lineage>
        <taxon>Bacteria</taxon>
        <taxon>Pseudomonadati</taxon>
        <taxon>Balneolota</taxon>
        <taxon>Balneolia</taxon>
        <taxon>Balneolales</taxon>
        <taxon>Balneolaceae</taxon>
        <taxon>Halalkalibaculum</taxon>
    </lineage>
</organism>
<dbReference type="InterPro" id="IPR002146">
    <property type="entry name" value="ATP_synth_b/b'su_bac/chlpt"/>
</dbReference>
<evidence type="ECO:0000256" key="1">
    <source>
        <dbReference type="ARBA" id="ARBA00005513"/>
    </source>
</evidence>
<dbReference type="EMBL" id="JAALLT010000002">
    <property type="protein sequence ID" value="NGP76568.1"/>
    <property type="molecule type" value="Genomic_DNA"/>
</dbReference>
<protein>
    <recommendedName>
        <fullName evidence="14">ATP synthase subunit b</fullName>
    </recommendedName>
    <alternativeName>
        <fullName evidence="14">ATP synthase F(0) sector subunit b</fullName>
    </alternativeName>
    <alternativeName>
        <fullName evidence="14">ATPase subunit I</fullName>
    </alternativeName>
    <alternativeName>
        <fullName evidence="14">F-type ATPase subunit b</fullName>
        <shortName evidence="14">F-ATPase subunit b</shortName>
    </alternativeName>
</protein>
<keyword evidence="8 14" id="KW-0472">Membrane</keyword>
<keyword evidence="14" id="KW-1003">Cell membrane</keyword>
<keyword evidence="5 14" id="KW-0375">Hydrogen ion transport</keyword>
<evidence type="ECO:0000256" key="2">
    <source>
        <dbReference type="ARBA" id="ARBA00022448"/>
    </source>
</evidence>